<protein>
    <submittedName>
        <fullName evidence="3">Uncharacterized protein</fullName>
    </submittedName>
</protein>
<dbReference type="EMBL" id="MTYJ01000031">
    <property type="protein sequence ID" value="OQV20345.1"/>
    <property type="molecule type" value="Genomic_DNA"/>
</dbReference>
<name>A0A1W0WYV5_HYPEX</name>
<evidence type="ECO:0000313" key="4">
    <source>
        <dbReference type="Proteomes" id="UP000192578"/>
    </source>
</evidence>
<feature type="chain" id="PRO_5012415872" evidence="2">
    <location>
        <begin position="29"/>
        <end position="208"/>
    </location>
</feature>
<feature type="signal peptide" evidence="2">
    <location>
        <begin position="1"/>
        <end position="28"/>
    </location>
</feature>
<accession>A0A1W0WYV5</accession>
<feature type="region of interest" description="Disordered" evidence="1">
    <location>
        <begin position="140"/>
        <end position="186"/>
    </location>
</feature>
<dbReference type="AlphaFoldDB" id="A0A1W0WYV5"/>
<proteinExistence type="predicted"/>
<dbReference type="Proteomes" id="UP000192578">
    <property type="component" value="Unassembled WGS sequence"/>
</dbReference>
<feature type="compositionally biased region" description="Polar residues" evidence="1">
    <location>
        <begin position="140"/>
        <end position="156"/>
    </location>
</feature>
<gene>
    <name evidence="3" type="ORF">BV898_05631</name>
</gene>
<organism evidence="3 4">
    <name type="scientific">Hypsibius exemplaris</name>
    <name type="common">Freshwater tardigrade</name>
    <dbReference type="NCBI Taxonomy" id="2072580"/>
    <lineage>
        <taxon>Eukaryota</taxon>
        <taxon>Metazoa</taxon>
        <taxon>Ecdysozoa</taxon>
        <taxon>Tardigrada</taxon>
        <taxon>Eutardigrada</taxon>
        <taxon>Parachela</taxon>
        <taxon>Hypsibioidea</taxon>
        <taxon>Hypsibiidae</taxon>
        <taxon>Hypsibius</taxon>
    </lineage>
</organism>
<comment type="caution">
    <text evidence="3">The sequence shown here is derived from an EMBL/GenBank/DDBJ whole genome shotgun (WGS) entry which is preliminary data.</text>
</comment>
<reference evidence="4" key="1">
    <citation type="submission" date="2017-01" db="EMBL/GenBank/DDBJ databases">
        <title>Comparative genomics of anhydrobiosis in the tardigrade Hypsibius dujardini.</title>
        <authorList>
            <person name="Yoshida Y."/>
            <person name="Koutsovoulos G."/>
            <person name="Laetsch D."/>
            <person name="Stevens L."/>
            <person name="Kumar S."/>
            <person name="Horikawa D."/>
            <person name="Ishino K."/>
            <person name="Komine S."/>
            <person name="Tomita M."/>
            <person name="Blaxter M."/>
            <person name="Arakawa K."/>
        </authorList>
    </citation>
    <scope>NUCLEOTIDE SEQUENCE [LARGE SCALE GENOMIC DNA]</scope>
    <source>
        <strain evidence="4">Z151</strain>
    </source>
</reference>
<evidence type="ECO:0000313" key="3">
    <source>
        <dbReference type="EMBL" id="OQV20345.1"/>
    </source>
</evidence>
<sequence>MNPPLVLSTYRMPLLALLGIWIISKTAAAGPTTRQYEPAAAPTKSGYPFDVPRDSSFLISSSKNPHQEPILIHITNVVSPQVTSNSNAISSANGPSSPMPDVSSYSKIPFLSGASLIPFTGEPNTVKVVYIPVLVPLNTTDRLNNSNPVDGRTSPSDKFPPGGVDVRPQSISEKVQPDLVDSSVVPRNKEAPVTVRQWSFPENDREIN</sequence>
<evidence type="ECO:0000256" key="1">
    <source>
        <dbReference type="SAM" id="MobiDB-lite"/>
    </source>
</evidence>
<keyword evidence="2" id="KW-0732">Signal</keyword>
<evidence type="ECO:0000256" key="2">
    <source>
        <dbReference type="SAM" id="SignalP"/>
    </source>
</evidence>
<keyword evidence="4" id="KW-1185">Reference proteome</keyword>